<dbReference type="EMBL" id="PVWJ01000045">
    <property type="protein sequence ID" value="PSB02943.1"/>
    <property type="molecule type" value="Genomic_DNA"/>
</dbReference>
<dbReference type="GO" id="GO:0004096">
    <property type="term" value="F:catalase activity"/>
    <property type="evidence" value="ECO:0007669"/>
    <property type="project" value="InterPro"/>
</dbReference>
<dbReference type="PANTHER" id="PTHR36195">
    <property type="entry name" value="DOMAIN PROTEIN, PUTATIVE (AFU_ORTHOLOGUE AFUA_5G01990)-RELATED-RELATED"/>
    <property type="match status" value="1"/>
</dbReference>
<comment type="caution">
    <text evidence="2">The sequence shown here is derived from an EMBL/GenBank/DDBJ whole genome shotgun (WGS) entry which is preliminary data.</text>
</comment>
<dbReference type="OrthoDB" id="336698at2"/>
<dbReference type="SUPFAM" id="SSF56634">
    <property type="entry name" value="Heme-dependent catalase-like"/>
    <property type="match status" value="1"/>
</dbReference>
<gene>
    <name evidence="2" type="ORF">C7B64_10890</name>
</gene>
<dbReference type="InterPro" id="IPR020835">
    <property type="entry name" value="Catalase_sf"/>
</dbReference>
<protein>
    <submittedName>
        <fullName evidence="2">Catalase</fullName>
    </submittedName>
</protein>
<evidence type="ECO:0000313" key="2">
    <source>
        <dbReference type="EMBL" id="PSB02943.1"/>
    </source>
</evidence>
<name>A0A2T1C495_9CYAN</name>
<dbReference type="RefSeq" id="WP_106288672.1">
    <property type="nucleotide sequence ID" value="NZ_CAWNTC010000031.1"/>
</dbReference>
<dbReference type="InterPro" id="IPR011614">
    <property type="entry name" value="Catalase_core"/>
</dbReference>
<keyword evidence="3" id="KW-1185">Reference proteome</keyword>
<dbReference type="Proteomes" id="UP000238762">
    <property type="component" value="Unassembled WGS sequence"/>
</dbReference>
<dbReference type="AlphaFoldDB" id="A0A2T1C495"/>
<sequence length="345" mass="39618">MSEAVLEIGKEYPPQNEAEYLEKLLEIAQHNLNRQQKPVMRGEHAKPHGCVKAQFKVAENLPEHLRVGIFTEPKTYSAFVRFSNGNSRSQPDNKGDGRGMAIKLLDVPGKKVLSGEEDATTHDFILINHPVFIVRNLQDYVDFFEAAKLAKGKFPVKFFFPGINPWEWHLSELKIAISLLTKKIQSPLTLQYWSMTPYKFGDKAMKLSAKPGKPNKLAKSYPKSDNYLQQVMSEYLAENEAEFDFFVQIQTDAQKMPIEDPTVEWNAPLEKVATITIPRQTFTSPTQIEFTENLSYNPWHSLPEHMPLGGINRARKLIYQQISQIRHDDNHVSKREPTLEDFESF</sequence>
<dbReference type="PANTHER" id="PTHR36195:SF4">
    <property type="entry name" value="DOMAIN PROTEIN, PUTATIVE (AFU_ORTHOLOGUE AFUA_5G01990)-RELATED"/>
    <property type="match status" value="1"/>
</dbReference>
<accession>A0A2T1C495</accession>
<feature type="domain" description="Catalase core" evidence="1">
    <location>
        <begin position="40"/>
        <end position="148"/>
    </location>
</feature>
<evidence type="ECO:0000313" key="3">
    <source>
        <dbReference type="Proteomes" id="UP000238762"/>
    </source>
</evidence>
<reference evidence="2 3" key="2">
    <citation type="submission" date="2018-03" db="EMBL/GenBank/DDBJ databases">
        <title>The ancient ancestry and fast evolution of plastids.</title>
        <authorList>
            <person name="Moore K.R."/>
            <person name="Magnabosco C."/>
            <person name="Momper L."/>
            <person name="Gold D.A."/>
            <person name="Bosak T."/>
            <person name="Fournier G.P."/>
        </authorList>
    </citation>
    <scope>NUCLEOTIDE SEQUENCE [LARGE SCALE GENOMIC DNA]</scope>
    <source>
        <strain evidence="2 3">CCAP 1448/3</strain>
    </source>
</reference>
<organism evidence="2 3">
    <name type="scientific">Merismopedia glauca CCAP 1448/3</name>
    <dbReference type="NCBI Taxonomy" id="1296344"/>
    <lineage>
        <taxon>Bacteria</taxon>
        <taxon>Bacillati</taxon>
        <taxon>Cyanobacteriota</taxon>
        <taxon>Cyanophyceae</taxon>
        <taxon>Synechococcales</taxon>
        <taxon>Merismopediaceae</taxon>
        <taxon>Merismopedia</taxon>
    </lineage>
</organism>
<dbReference type="Gene3D" id="2.40.180.10">
    <property type="entry name" value="Catalase core domain"/>
    <property type="match status" value="1"/>
</dbReference>
<reference evidence="2 3" key="1">
    <citation type="submission" date="2018-02" db="EMBL/GenBank/DDBJ databases">
        <authorList>
            <person name="Cohen D.B."/>
            <person name="Kent A.D."/>
        </authorList>
    </citation>
    <scope>NUCLEOTIDE SEQUENCE [LARGE SCALE GENOMIC DNA]</scope>
    <source>
        <strain evidence="2 3">CCAP 1448/3</strain>
    </source>
</reference>
<evidence type="ECO:0000259" key="1">
    <source>
        <dbReference type="Pfam" id="PF00199"/>
    </source>
</evidence>
<dbReference type="CDD" id="cd08152">
    <property type="entry name" value="y4iL_like"/>
    <property type="match status" value="1"/>
</dbReference>
<proteinExistence type="predicted"/>
<dbReference type="GO" id="GO:0020037">
    <property type="term" value="F:heme binding"/>
    <property type="evidence" value="ECO:0007669"/>
    <property type="project" value="InterPro"/>
</dbReference>
<dbReference type="Pfam" id="PF00199">
    <property type="entry name" value="Catalase"/>
    <property type="match status" value="1"/>
</dbReference>